<proteinExistence type="predicted"/>
<sequence>MATKQNQGTFRATGISLDTGKAEFLSALSGQLTSEEEQKFKFNVSLAPNCTDPATQIAIFKIEPSEGPVPSFLMAKHPSFVHRVGGIDIDSDFFGLTQLYPVAEDEIDIE</sequence>
<evidence type="ECO:0000313" key="1">
    <source>
        <dbReference type="EMBL" id="KAK6352039.1"/>
    </source>
</evidence>
<gene>
    <name evidence="1" type="ORF">TWF718_005188</name>
</gene>
<reference evidence="1 2" key="1">
    <citation type="submission" date="2019-10" db="EMBL/GenBank/DDBJ databases">
        <authorList>
            <person name="Palmer J.M."/>
        </authorList>
    </citation>
    <scope>NUCLEOTIDE SEQUENCE [LARGE SCALE GENOMIC DNA]</scope>
    <source>
        <strain evidence="1 2">TWF718</strain>
    </source>
</reference>
<name>A0AAN8MWH5_9PEZI</name>
<comment type="caution">
    <text evidence="1">The sequence shown here is derived from an EMBL/GenBank/DDBJ whole genome shotgun (WGS) entry which is preliminary data.</text>
</comment>
<keyword evidence="2" id="KW-1185">Reference proteome</keyword>
<dbReference type="AlphaFoldDB" id="A0AAN8MWH5"/>
<organism evidence="1 2">
    <name type="scientific">Orbilia javanica</name>
    <dbReference type="NCBI Taxonomy" id="47235"/>
    <lineage>
        <taxon>Eukaryota</taxon>
        <taxon>Fungi</taxon>
        <taxon>Dikarya</taxon>
        <taxon>Ascomycota</taxon>
        <taxon>Pezizomycotina</taxon>
        <taxon>Orbiliomycetes</taxon>
        <taxon>Orbiliales</taxon>
        <taxon>Orbiliaceae</taxon>
        <taxon>Orbilia</taxon>
    </lineage>
</organism>
<evidence type="ECO:0000313" key="2">
    <source>
        <dbReference type="Proteomes" id="UP001313282"/>
    </source>
</evidence>
<dbReference type="Proteomes" id="UP001313282">
    <property type="component" value="Unassembled WGS sequence"/>
</dbReference>
<protein>
    <submittedName>
        <fullName evidence="1">Uncharacterized protein</fullName>
    </submittedName>
</protein>
<accession>A0AAN8MWH5</accession>
<dbReference type="EMBL" id="JAVHNR010000002">
    <property type="protein sequence ID" value="KAK6352039.1"/>
    <property type="molecule type" value="Genomic_DNA"/>
</dbReference>